<evidence type="ECO:0008006" key="3">
    <source>
        <dbReference type="Google" id="ProtNLM"/>
    </source>
</evidence>
<evidence type="ECO:0000313" key="1">
    <source>
        <dbReference type="EMBL" id="NOT33277.1"/>
    </source>
</evidence>
<dbReference type="SUPFAM" id="SSF53649">
    <property type="entry name" value="Alkaline phosphatase-like"/>
    <property type="match status" value="1"/>
</dbReference>
<protein>
    <recommendedName>
        <fullName evidence="3">Alkaline phosphatase family protein</fullName>
    </recommendedName>
</protein>
<evidence type="ECO:0000313" key="2">
    <source>
        <dbReference type="Proteomes" id="UP000580839"/>
    </source>
</evidence>
<dbReference type="EMBL" id="JABFRW010000038">
    <property type="protein sequence ID" value="NOT33277.1"/>
    <property type="molecule type" value="Genomic_DNA"/>
</dbReference>
<dbReference type="Gene3D" id="3.40.720.10">
    <property type="entry name" value="Alkaline Phosphatase, subunit A"/>
    <property type="match status" value="1"/>
</dbReference>
<gene>
    <name evidence="1" type="ORF">HOP12_03810</name>
</gene>
<reference evidence="1 2" key="1">
    <citation type="submission" date="2020-04" db="EMBL/GenBank/DDBJ databases">
        <title>Metagenomic profiling of ammonia- and methane-oxidizing microorganisms in a Dutch drinking water treatment plant.</title>
        <authorList>
            <person name="Poghosyan L."/>
            <person name="Leucker S."/>
        </authorList>
    </citation>
    <scope>NUCLEOTIDE SEQUENCE [LARGE SCALE GENOMIC DNA]</scope>
    <source>
        <strain evidence="1">S-RSF-IL-03</strain>
    </source>
</reference>
<dbReference type="AlphaFoldDB" id="A0A849SKB3"/>
<sequence length="382" mass="43001">MTRAVILIVDALGFELACALPGFGAVVPERRRVETVLGFSSGALPTLFSGRLPHEHGRWMMYRRARRATPFAGFRALGLLPQRIQRSWKFGRWLHRWVERRGVRGYFQLYEVPRPLLESFDLAERRDLFAPGGLEVDTLWDSLARRRLPHRVWNWRTPEAAALAEAQAALANGSERVVVVYTADLDAALHREGSSGATVRERLHTYERWLAGLAADARARGDSLWLYLLSDHGMVNVTRHVDVMAAVDRLAVRAPHDFLAFYDSTMARFWWRTPGARDAVRAALGPPLGGHWLTDEELTAGGCRFERREYGEDLFLLDPGVLMVPSFMGSHPVAAMHGYAPSHPDMAALFASNRPLPERLRHLTDVRGFFETELDALASEAS</sequence>
<accession>A0A849SKB3</accession>
<comment type="caution">
    <text evidence="1">The sequence shown here is derived from an EMBL/GenBank/DDBJ whole genome shotgun (WGS) entry which is preliminary data.</text>
</comment>
<proteinExistence type="predicted"/>
<name>A0A849SKB3_UNCEI</name>
<organism evidence="1 2">
    <name type="scientific">Eiseniibacteriota bacterium</name>
    <dbReference type="NCBI Taxonomy" id="2212470"/>
    <lineage>
        <taxon>Bacteria</taxon>
        <taxon>Candidatus Eiseniibacteriota</taxon>
    </lineage>
</organism>
<dbReference type="Pfam" id="PF01663">
    <property type="entry name" value="Phosphodiest"/>
    <property type="match status" value="1"/>
</dbReference>
<dbReference type="InterPro" id="IPR002591">
    <property type="entry name" value="Phosphodiest/P_Trfase"/>
</dbReference>
<dbReference type="Proteomes" id="UP000580839">
    <property type="component" value="Unassembled WGS sequence"/>
</dbReference>
<dbReference type="InterPro" id="IPR017850">
    <property type="entry name" value="Alkaline_phosphatase_core_sf"/>
</dbReference>